<organism evidence="1 2">
    <name type="scientific">Stenotrophomonas maltophilia</name>
    <name type="common">Pseudomonas maltophilia</name>
    <name type="synonym">Xanthomonas maltophilia</name>
    <dbReference type="NCBI Taxonomy" id="40324"/>
    <lineage>
        <taxon>Bacteria</taxon>
        <taxon>Pseudomonadati</taxon>
        <taxon>Pseudomonadota</taxon>
        <taxon>Gammaproteobacteria</taxon>
        <taxon>Lysobacterales</taxon>
        <taxon>Lysobacteraceae</taxon>
        <taxon>Stenotrophomonas</taxon>
        <taxon>Stenotrophomonas maltophilia group</taxon>
    </lineage>
</organism>
<gene>
    <name evidence="1" type="ORF">D7Y33_19915</name>
</gene>
<dbReference type="AlphaFoldDB" id="A0AAW3SAD1"/>
<reference evidence="1" key="2">
    <citation type="journal article" date="2020" name="Front. Microbiol.">
        <title>Genetic Variants of the DSF Quorum Sensing System in Stenotrophomonas maltophilia Influence Virulence and Resistance Phenotypes Among Genotypically Diverse Clinical Isolates.</title>
        <authorList>
            <person name="Yero D."/>
            <person name="Huedo P."/>
            <person name="Conchillo-Sole O."/>
            <person name="Martinez-Servat S."/>
            <person name="Mamat U."/>
            <person name="Coves X."/>
            <person name="Llanas F."/>
            <person name="Roca I."/>
            <person name="Vila J."/>
            <person name="Schaible U.E."/>
            <person name="Daura X."/>
            <person name="Gibert I."/>
        </authorList>
    </citation>
    <scope>NUCLEOTIDE SEQUENCE</scope>
    <source>
        <strain evidence="1">OG156</strain>
    </source>
</reference>
<name>A0AAW3SAD1_STEMA</name>
<evidence type="ECO:0000313" key="2">
    <source>
        <dbReference type="Proteomes" id="UP000822271"/>
    </source>
</evidence>
<comment type="caution">
    <text evidence="1">The sequence shown here is derived from an EMBL/GenBank/DDBJ whole genome shotgun (WGS) entry which is preliminary data.</text>
</comment>
<accession>A0AAW3SAD1</accession>
<dbReference type="Proteomes" id="UP000822271">
    <property type="component" value="Unassembled WGS sequence"/>
</dbReference>
<sequence>MIAEAIAVWTGGEGKAIVCKRLDDPAMSILNVLLTRDHLVVAADTLAEDALTGAYSAGAKLLLIPQHNVVLAARGSTQFFLGGSQNSEKIVR</sequence>
<proteinExistence type="predicted"/>
<dbReference type="EMBL" id="RAUE01000034">
    <property type="protein sequence ID" value="MBA0313243.1"/>
    <property type="molecule type" value="Genomic_DNA"/>
</dbReference>
<evidence type="ECO:0000313" key="1">
    <source>
        <dbReference type="EMBL" id="MBA0313243.1"/>
    </source>
</evidence>
<protein>
    <submittedName>
        <fullName evidence="1">Uncharacterized protein</fullName>
    </submittedName>
</protein>
<reference evidence="1" key="1">
    <citation type="submission" date="2018-09" db="EMBL/GenBank/DDBJ databases">
        <authorList>
            <person name="Groschel M."/>
            <person name="Kohl T."/>
            <person name="Conchillo-Sole O."/>
            <person name="Mamat U."/>
            <person name="Yero D."/>
            <person name="Niemann S."/>
            <person name="Daura X."/>
            <person name="Gibert I."/>
        </authorList>
    </citation>
    <scope>NUCLEOTIDE SEQUENCE</scope>
    <source>
        <strain evidence="1">OG156</strain>
    </source>
</reference>